<protein>
    <submittedName>
        <fullName evidence="5">Beta-glucosidase</fullName>
    </submittedName>
</protein>
<comment type="similarity">
    <text evidence="1">Belongs to the glycosyl hydrolase 3 family.</text>
</comment>
<dbReference type="Pfam" id="PF00933">
    <property type="entry name" value="Glyco_hydro_3"/>
    <property type="match status" value="1"/>
</dbReference>
<dbReference type="Gene3D" id="3.40.50.1700">
    <property type="entry name" value="Glycoside hydrolase family 3 C-terminal domain"/>
    <property type="match status" value="1"/>
</dbReference>
<evidence type="ECO:0000256" key="1">
    <source>
        <dbReference type="ARBA" id="ARBA00005336"/>
    </source>
</evidence>
<keyword evidence="3" id="KW-0472">Membrane</keyword>
<dbReference type="SUPFAM" id="SSF52279">
    <property type="entry name" value="Beta-D-glucan exohydrolase, C-terminal domain"/>
    <property type="match status" value="1"/>
</dbReference>
<accession>A0A4R9BFY5</accession>
<dbReference type="InterPro" id="IPR036881">
    <property type="entry name" value="Glyco_hydro_3_C_sf"/>
</dbReference>
<comment type="caution">
    <text evidence="5">The sequence shown here is derived from an EMBL/GenBank/DDBJ whole genome shotgun (WGS) entry which is preliminary data.</text>
</comment>
<dbReference type="InterPro" id="IPR001764">
    <property type="entry name" value="Glyco_hydro_3_N"/>
</dbReference>
<sequence length="1039" mass="112128">MFRTVNKWRGFVAIGVILVMLASVTGQVLETYRSAVDQFFGTRSQITESDKLANDKDSWIYESEFKSAEQAYEGLSAFAQEEANETFSLLKNESGVLPLAEKSKITMLGVRSYAPIYGSSGGSITDGFSVVKISDAFAEKGLKLNPSMLTTYESYFADKKWVESRYGSGITPEYAEITAYDDPHEFSLDDLSALNPDYRADFEEYSDAAIVVVGRSAGENGQGYVAGDGGLADGVSTTTGNILSLSVEEREIVEEAKANFDKVVVLVNSVNPMEIAELQDDPEIDSILWIGFPGAYGFYSVADVLTGAVAPSAHLGDAMAKNTALAPAMANYGDIPWANASDFAEEDSVNSYLIQAEGIYTGYRYYETRYADIVMGNGGTEASAGTYANADGTVAETDGTWNYSNEMVYPFGYGLSYTEFEQSLDEVNVQGDKRSATATVTVTNTGDVAAKDVVQVYGAAPYTDYDIENGVEKSAIQLLDFEKTTTLEPGESQTIKINLDLNNLASYDSKSAATYIVDPGQYIISIGDDAHEALNNKLAAQGYSTADGMTADGDEAKAYSWTWDGEVDADTFSVSSTGVEITNSLSEGDSAMDYNSFEPGAVTYLTRSDWNGTFPETYAAIEANEAVSRVLRNDIIPLKTNEDTSDIIFNDTTSDLELNDLKGASFDDPRWDELLNKLDVQEFLDHAANAFHNVDAIESVGLLQTGFDDGPGGSDSHYLKEGQYQGDPWEDADEYDTGMRVAPSAVNLAYAWNKELSYRYGELILGESTLSLNLPVMGGPGMNLHRHAYNSRGVEYYSEDPILSGFIGSAVVQGAQSKGTLVNIKHVAFNDQEINRKGVAVFMSEQKARELELRNVQQAVEAKGKPASFVADPERDGTYLDKARGIMTSYNRIGAIAASANTGVMVDILRNEWGFLGYNVTDFTGVTPLAAPKESLLAGTTAFCGFKVEGIDYWTADAIAGDRDLLLAVKDAAHNTLYALANSAAMNGVNSTTRTVDVMTGWRVAYGSTIGLGVLILLIGAGGYTVTAVRSSRGMKGAN</sequence>
<name>A0A4R9BFY5_9MICO</name>
<dbReference type="GO" id="GO:0005975">
    <property type="term" value="P:carbohydrate metabolic process"/>
    <property type="evidence" value="ECO:0007669"/>
    <property type="project" value="InterPro"/>
</dbReference>
<evidence type="ECO:0000256" key="3">
    <source>
        <dbReference type="SAM" id="Phobius"/>
    </source>
</evidence>
<dbReference type="InterPro" id="IPR050288">
    <property type="entry name" value="Cellulose_deg_GH3"/>
</dbReference>
<dbReference type="InterPro" id="IPR002772">
    <property type="entry name" value="Glyco_hydro_3_C"/>
</dbReference>
<dbReference type="OrthoDB" id="3187421at2"/>
<gene>
    <name evidence="5" type="ORF">E3T61_21055</name>
</gene>
<evidence type="ECO:0000256" key="2">
    <source>
        <dbReference type="ARBA" id="ARBA00022801"/>
    </source>
</evidence>
<dbReference type="Pfam" id="PF01915">
    <property type="entry name" value="Glyco_hydro_3_C"/>
    <property type="match status" value="1"/>
</dbReference>
<proteinExistence type="inferred from homology"/>
<dbReference type="InterPro" id="IPR036962">
    <property type="entry name" value="Glyco_hydro_3_N_sf"/>
</dbReference>
<organism evidence="5 6">
    <name type="scientific">Cryobacterium lactosi</name>
    <dbReference type="NCBI Taxonomy" id="1259202"/>
    <lineage>
        <taxon>Bacteria</taxon>
        <taxon>Bacillati</taxon>
        <taxon>Actinomycetota</taxon>
        <taxon>Actinomycetes</taxon>
        <taxon>Micrococcales</taxon>
        <taxon>Microbacteriaceae</taxon>
        <taxon>Cryobacterium</taxon>
    </lineage>
</organism>
<dbReference type="Proteomes" id="UP000298468">
    <property type="component" value="Unassembled WGS sequence"/>
</dbReference>
<dbReference type="SUPFAM" id="SSF51445">
    <property type="entry name" value="(Trans)glycosidases"/>
    <property type="match status" value="1"/>
</dbReference>
<dbReference type="Gene3D" id="3.20.20.300">
    <property type="entry name" value="Glycoside hydrolase, family 3, N-terminal domain"/>
    <property type="match status" value="1"/>
</dbReference>
<dbReference type="GO" id="GO:0004553">
    <property type="term" value="F:hydrolase activity, hydrolyzing O-glycosyl compounds"/>
    <property type="evidence" value="ECO:0007669"/>
    <property type="project" value="InterPro"/>
</dbReference>
<evidence type="ECO:0000313" key="5">
    <source>
        <dbReference type="EMBL" id="TFD83527.1"/>
    </source>
</evidence>
<keyword evidence="6" id="KW-1185">Reference proteome</keyword>
<dbReference type="InterPro" id="IPR017853">
    <property type="entry name" value="GH"/>
</dbReference>
<dbReference type="PANTHER" id="PTHR42715:SF10">
    <property type="entry name" value="BETA-GLUCOSIDASE"/>
    <property type="match status" value="1"/>
</dbReference>
<evidence type="ECO:0000259" key="4">
    <source>
        <dbReference type="SMART" id="SM01217"/>
    </source>
</evidence>
<dbReference type="RefSeq" id="WP_134642786.1">
    <property type="nucleotide sequence ID" value="NZ_SOHM01000049.1"/>
</dbReference>
<dbReference type="PRINTS" id="PR00133">
    <property type="entry name" value="GLHYDRLASE3"/>
</dbReference>
<keyword evidence="3" id="KW-0812">Transmembrane</keyword>
<dbReference type="AlphaFoldDB" id="A0A4R9BFY5"/>
<keyword evidence="2" id="KW-0378">Hydrolase</keyword>
<reference evidence="5 6" key="1">
    <citation type="submission" date="2019-03" db="EMBL/GenBank/DDBJ databases">
        <title>Genomics of glacier-inhabiting Cryobacterium strains.</title>
        <authorList>
            <person name="Liu Q."/>
            <person name="Xin Y.-H."/>
        </authorList>
    </citation>
    <scope>NUCLEOTIDE SEQUENCE [LARGE SCALE GENOMIC DNA]</scope>
    <source>
        <strain evidence="5 6">Sr59</strain>
    </source>
</reference>
<dbReference type="EMBL" id="SOHM01000049">
    <property type="protein sequence ID" value="TFD83527.1"/>
    <property type="molecule type" value="Genomic_DNA"/>
</dbReference>
<keyword evidence="3" id="KW-1133">Transmembrane helix</keyword>
<dbReference type="SMART" id="SM01217">
    <property type="entry name" value="Fn3_like"/>
    <property type="match status" value="1"/>
</dbReference>
<dbReference type="PANTHER" id="PTHR42715">
    <property type="entry name" value="BETA-GLUCOSIDASE"/>
    <property type="match status" value="1"/>
</dbReference>
<dbReference type="Pfam" id="PF14310">
    <property type="entry name" value="Fn3-like"/>
    <property type="match status" value="1"/>
</dbReference>
<dbReference type="Gene3D" id="2.60.40.10">
    <property type="entry name" value="Immunoglobulins"/>
    <property type="match status" value="1"/>
</dbReference>
<feature type="transmembrane region" description="Helical" evidence="3">
    <location>
        <begin position="1004"/>
        <end position="1026"/>
    </location>
</feature>
<dbReference type="InterPro" id="IPR026891">
    <property type="entry name" value="Fn3-like"/>
</dbReference>
<dbReference type="InterPro" id="IPR013783">
    <property type="entry name" value="Ig-like_fold"/>
</dbReference>
<feature type="domain" description="Fibronectin type III-like" evidence="4">
    <location>
        <begin position="452"/>
        <end position="530"/>
    </location>
</feature>
<evidence type="ECO:0000313" key="6">
    <source>
        <dbReference type="Proteomes" id="UP000298468"/>
    </source>
</evidence>